<reference evidence="3" key="1">
    <citation type="journal article" date="2019" name="Int. J. Syst. Evol. Microbiol.">
        <title>The Global Catalogue of Microorganisms (GCM) 10K type strain sequencing project: providing services to taxonomists for standard genome sequencing and annotation.</title>
        <authorList>
            <consortium name="The Broad Institute Genomics Platform"/>
            <consortium name="The Broad Institute Genome Sequencing Center for Infectious Disease"/>
            <person name="Wu L."/>
            <person name="Ma J."/>
        </authorList>
    </citation>
    <scope>NUCLEOTIDE SEQUENCE [LARGE SCALE GENOMIC DNA]</scope>
    <source>
        <strain evidence="3">JCM 30846</strain>
    </source>
</reference>
<feature type="compositionally biased region" description="Low complexity" evidence="1">
    <location>
        <begin position="14"/>
        <end position="27"/>
    </location>
</feature>
<feature type="region of interest" description="Disordered" evidence="1">
    <location>
        <begin position="116"/>
        <end position="136"/>
    </location>
</feature>
<dbReference type="Proteomes" id="UP001499884">
    <property type="component" value="Unassembled WGS sequence"/>
</dbReference>
<dbReference type="EMBL" id="BAABEP010000006">
    <property type="protein sequence ID" value="GAA3719118.1"/>
    <property type="molecule type" value="Genomic_DNA"/>
</dbReference>
<feature type="compositionally biased region" description="Basic and acidic residues" evidence="1">
    <location>
        <begin position="126"/>
        <end position="136"/>
    </location>
</feature>
<feature type="compositionally biased region" description="Basic and acidic residues" evidence="1">
    <location>
        <begin position="218"/>
        <end position="233"/>
    </location>
</feature>
<name>A0ABP7EHZ2_9ACTN</name>
<gene>
    <name evidence="2" type="ORF">GCM10023082_15760</name>
</gene>
<dbReference type="RefSeq" id="WP_345643044.1">
    <property type="nucleotide sequence ID" value="NZ_BAABEP010000006.1"/>
</dbReference>
<protein>
    <recommendedName>
        <fullName evidence="4">Type III effector protein</fullName>
    </recommendedName>
</protein>
<evidence type="ECO:0000256" key="1">
    <source>
        <dbReference type="SAM" id="MobiDB-lite"/>
    </source>
</evidence>
<feature type="region of interest" description="Disordered" evidence="1">
    <location>
        <begin position="211"/>
        <end position="233"/>
    </location>
</feature>
<organism evidence="2 3">
    <name type="scientific">Streptomyces tremellae</name>
    <dbReference type="NCBI Taxonomy" id="1124239"/>
    <lineage>
        <taxon>Bacteria</taxon>
        <taxon>Bacillati</taxon>
        <taxon>Actinomycetota</taxon>
        <taxon>Actinomycetes</taxon>
        <taxon>Kitasatosporales</taxon>
        <taxon>Streptomycetaceae</taxon>
        <taxon>Streptomyces</taxon>
    </lineage>
</organism>
<keyword evidence="3" id="KW-1185">Reference proteome</keyword>
<evidence type="ECO:0008006" key="4">
    <source>
        <dbReference type="Google" id="ProtNLM"/>
    </source>
</evidence>
<sequence length="233" mass="24068">MQKAHEPTSEEPQAPARAGGAPASPRAAITALRAIDRAISGAAPPAGAGGAADGSAASGAEEALASLLLLREVRERLAGWETGLIETARSTGASWAELAGPLGVASRQAAERRYLRGRPGDGAATGEERVRATRDRRAADRSVTAWARDNAASLRGLAGQITALQDLPAASRTSIDRLGQALGDNDPASLIGPLADARPHLGSAHPDLVARVDSVTGHTDRLRQHSDRQRRGT</sequence>
<accession>A0ABP7EHZ2</accession>
<proteinExistence type="predicted"/>
<comment type="caution">
    <text evidence="2">The sequence shown here is derived from an EMBL/GenBank/DDBJ whole genome shotgun (WGS) entry which is preliminary data.</text>
</comment>
<evidence type="ECO:0000313" key="2">
    <source>
        <dbReference type="EMBL" id="GAA3719118.1"/>
    </source>
</evidence>
<evidence type="ECO:0000313" key="3">
    <source>
        <dbReference type="Proteomes" id="UP001499884"/>
    </source>
</evidence>
<feature type="region of interest" description="Disordered" evidence="1">
    <location>
        <begin position="1"/>
        <end position="27"/>
    </location>
</feature>